<dbReference type="VEuPathDB" id="FungiDB:PV09_08621"/>
<organism evidence="6 7">
    <name type="scientific">Verruconis gallopava</name>
    <dbReference type="NCBI Taxonomy" id="253628"/>
    <lineage>
        <taxon>Eukaryota</taxon>
        <taxon>Fungi</taxon>
        <taxon>Dikarya</taxon>
        <taxon>Ascomycota</taxon>
        <taxon>Pezizomycotina</taxon>
        <taxon>Dothideomycetes</taxon>
        <taxon>Pleosporomycetidae</taxon>
        <taxon>Venturiales</taxon>
        <taxon>Sympoventuriaceae</taxon>
        <taxon>Verruconis</taxon>
    </lineage>
</organism>
<reference evidence="6 7" key="1">
    <citation type="submission" date="2015-01" db="EMBL/GenBank/DDBJ databases">
        <title>The Genome Sequence of Ochroconis gallopava CBS43764.</title>
        <authorList>
            <consortium name="The Broad Institute Genomics Platform"/>
            <person name="Cuomo C."/>
            <person name="de Hoog S."/>
            <person name="Gorbushina A."/>
            <person name="Stielow B."/>
            <person name="Teixiera M."/>
            <person name="Abouelleil A."/>
            <person name="Chapman S.B."/>
            <person name="Priest M."/>
            <person name="Young S.K."/>
            <person name="Wortman J."/>
            <person name="Nusbaum C."/>
            <person name="Birren B."/>
        </authorList>
    </citation>
    <scope>NUCLEOTIDE SEQUENCE [LARGE SCALE GENOMIC DNA]</scope>
    <source>
        <strain evidence="6 7">CBS 43764</strain>
    </source>
</reference>
<evidence type="ECO:0000256" key="4">
    <source>
        <dbReference type="ARBA" id="ARBA00066645"/>
    </source>
</evidence>
<dbReference type="InterPro" id="IPR020904">
    <property type="entry name" value="Sc_DH/Rdtase_CS"/>
</dbReference>
<dbReference type="GO" id="GO:0050664">
    <property type="term" value="F:oxidoreductase activity, acting on NAD(P)H, oxygen as acceptor"/>
    <property type="evidence" value="ECO:0007669"/>
    <property type="project" value="TreeGrafter"/>
</dbReference>
<dbReference type="InParanoid" id="A0A0D1ZZF3"/>
<keyword evidence="3" id="KW-0560">Oxidoreductase</keyword>
<evidence type="ECO:0000313" key="7">
    <source>
        <dbReference type="Proteomes" id="UP000053259"/>
    </source>
</evidence>
<dbReference type="GO" id="GO:0019594">
    <property type="term" value="P:mannitol metabolic process"/>
    <property type="evidence" value="ECO:0007669"/>
    <property type="project" value="UniProtKB-ARBA"/>
</dbReference>
<dbReference type="SUPFAM" id="SSF51735">
    <property type="entry name" value="NAD(P)-binding Rossmann-fold domains"/>
    <property type="match status" value="1"/>
</dbReference>
<evidence type="ECO:0000313" key="6">
    <source>
        <dbReference type="EMBL" id="KIV99817.1"/>
    </source>
</evidence>
<dbReference type="InterPro" id="IPR002347">
    <property type="entry name" value="SDR_fam"/>
</dbReference>
<dbReference type="PRINTS" id="PR00080">
    <property type="entry name" value="SDRFAMILY"/>
</dbReference>
<dbReference type="InterPro" id="IPR036291">
    <property type="entry name" value="NAD(P)-bd_dom_sf"/>
</dbReference>
<dbReference type="GeneID" id="27316594"/>
<keyword evidence="7" id="KW-1185">Reference proteome</keyword>
<proteinExistence type="inferred from homology"/>
<evidence type="ECO:0000256" key="5">
    <source>
        <dbReference type="ARBA" id="ARBA00069279"/>
    </source>
</evidence>
<dbReference type="PANTHER" id="PTHR43008">
    <property type="entry name" value="BENZIL REDUCTASE"/>
    <property type="match status" value="1"/>
</dbReference>
<sequence length="337" mass="35808">MLPDTGNISNSTAFISDSKVIPAVSVIQTPIDVVSETESEASLPQAAHSVSPVAPQPMLSQRKCETSRAKRTLAAFSLEGKVCVVTGGASGIGLGICKSILESGGQVAIVDLNVVAAHEQAKQLVETYEQENHEEVSPLVTSHAADVASPASIDLAINSVLSKHGHIDHLVTCAGICENISAIDYPHSRMQKLWSINVDGSFYFATAVARHLMQRKSEGSIVLIGSMSGSIVNVPQMQAPYNISKAAVKQMARTLGVEWAEYGIRVNCISPGYVRTALTDEIIKSNPALYAEWVSRTPVKRLGKPSDIAGAVVFLLSDLSTYMTGSEILIDGGYTSI</sequence>
<dbReference type="PROSITE" id="PS00061">
    <property type="entry name" value="ADH_SHORT"/>
    <property type="match status" value="1"/>
</dbReference>
<dbReference type="STRING" id="253628.A0A0D1ZZF3"/>
<evidence type="ECO:0000256" key="2">
    <source>
        <dbReference type="ARBA" id="ARBA00022857"/>
    </source>
</evidence>
<protein>
    <recommendedName>
        <fullName evidence="5">NADP-dependent mannitol dehydrogenase</fullName>
        <ecNumber evidence="4">1.1.1.138</ecNumber>
    </recommendedName>
</protein>
<dbReference type="RefSeq" id="XP_016209687.1">
    <property type="nucleotide sequence ID" value="XM_016362545.1"/>
</dbReference>
<dbReference type="HOGENOM" id="CLU_010194_1_1_1"/>
<dbReference type="OrthoDB" id="5307821at2759"/>
<dbReference type="Gene3D" id="3.40.50.720">
    <property type="entry name" value="NAD(P)-binding Rossmann-like Domain"/>
    <property type="match status" value="1"/>
</dbReference>
<dbReference type="AlphaFoldDB" id="A0A0D1ZZF3"/>
<dbReference type="GO" id="GO:0050085">
    <property type="term" value="F:mannitol 2-dehydrogenase (NADP+) activity"/>
    <property type="evidence" value="ECO:0007669"/>
    <property type="project" value="UniProtKB-EC"/>
</dbReference>
<keyword evidence="2" id="KW-0521">NADP</keyword>
<gene>
    <name evidence="6" type="ORF">PV09_08621</name>
</gene>
<dbReference type="EMBL" id="KN847571">
    <property type="protein sequence ID" value="KIV99817.1"/>
    <property type="molecule type" value="Genomic_DNA"/>
</dbReference>
<comment type="similarity">
    <text evidence="1">Belongs to the short-chain dehydrogenases/reductases (SDR) family.</text>
</comment>
<dbReference type="PRINTS" id="PR00081">
    <property type="entry name" value="GDHRDH"/>
</dbReference>
<name>A0A0D1ZZF3_9PEZI</name>
<dbReference type="PANTHER" id="PTHR43008:SF14">
    <property type="entry name" value="DEHYDROGENASE ARBD, PUTATIVE-RELATED"/>
    <property type="match status" value="1"/>
</dbReference>
<accession>A0A0D1ZZF3</accession>
<dbReference type="Pfam" id="PF13561">
    <property type="entry name" value="adh_short_C2"/>
    <property type="match status" value="1"/>
</dbReference>
<evidence type="ECO:0000256" key="3">
    <source>
        <dbReference type="ARBA" id="ARBA00023002"/>
    </source>
</evidence>
<evidence type="ECO:0000256" key="1">
    <source>
        <dbReference type="ARBA" id="ARBA00006484"/>
    </source>
</evidence>
<dbReference type="Proteomes" id="UP000053259">
    <property type="component" value="Unassembled WGS sequence"/>
</dbReference>
<dbReference type="FunFam" id="3.40.50.720:FF:000090">
    <property type="entry name" value="NADP-dependent mannitol dehydrogenase"/>
    <property type="match status" value="1"/>
</dbReference>
<dbReference type="EC" id="1.1.1.138" evidence="4"/>